<name>A0A7R8CFT8_LEPSM</name>
<dbReference type="InterPro" id="IPR026847">
    <property type="entry name" value="VPS13"/>
</dbReference>
<dbReference type="EMBL" id="HG994580">
    <property type="protein sequence ID" value="CAF2763103.1"/>
    <property type="molecule type" value="Genomic_DNA"/>
</dbReference>
<keyword evidence="4" id="KW-1185">Reference proteome</keyword>
<dbReference type="InterPro" id="IPR056748">
    <property type="entry name" value="VPS13-like_C"/>
</dbReference>
<dbReference type="PANTHER" id="PTHR16166:SF93">
    <property type="entry name" value="INTERMEMBRANE LIPID TRANSFER PROTEIN VPS13"/>
    <property type="match status" value="1"/>
</dbReference>
<reference evidence="3" key="1">
    <citation type="submission" date="2021-02" db="EMBL/GenBank/DDBJ databases">
        <authorList>
            <person name="Bekaert M."/>
        </authorList>
    </citation>
    <scope>NUCLEOTIDE SEQUENCE</scope>
    <source>
        <strain evidence="3">IoA-00</strain>
    </source>
</reference>
<evidence type="ECO:0000313" key="4">
    <source>
        <dbReference type="Proteomes" id="UP000675881"/>
    </source>
</evidence>
<proteinExistence type="inferred from homology"/>
<dbReference type="Pfam" id="PF25037">
    <property type="entry name" value="VPS13_C"/>
    <property type="match status" value="1"/>
</dbReference>
<accession>A0A7R8CFT8</accession>
<evidence type="ECO:0000259" key="2">
    <source>
        <dbReference type="Pfam" id="PF25037"/>
    </source>
</evidence>
<dbReference type="Proteomes" id="UP000675881">
    <property type="component" value="Chromosome 1"/>
</dbReference>
<evidence type="ECO:0000256" key="1">
    <source>
        <dbReference type="ARBA" id="ARBA00006545"/>
    </source>
</evidence>
<organism evidence="3 4">
    <name type="scientific">Lepeophtheirus salmonis</name>
    <name type="common">Salmon louse</name>
    <name type="synonym">Caligus salmonis</name>
    <dbReference type="NCBI Taxonomy" id="72036"/>
    <lineage>
        <taxon>Eukaryota</taxon>
        <taxon>Metazoa</taxon>
        <taxon>Ecdysozoa</taxon>
        <taxon>Arthropoda</taxon>
        <taxon>Crustacea</taxon>
        <taxon>Multicrustacea</taxon>
        <taxon>Hexanauplia</taxon>
        <taxon>Copepoda</taxon>
        <taxon>Siphonostomatoida</taxon>
        <taxon>Caligidae</taxon>
        <taxon>Lepeophtheirus</taxon>
    </lineage>
</organism>
<evidence type="ECO:0000313" key="3">
    <source>
        <dbReference type="EMBL" id="CAF2763103.1"/>
    </source>
</evidence>
<protein>
    <submittedName>
        <fullName evidence="3">VPS13A_C</fullName>
    </submittedName>
</protein>
<gene>
    <name evidence="3" type="ORF">LSAA_550</name>
</gene>
<dbReference type="PANTHER" id="PTHR16166">
    <property type="entry name" value="VACUOLAR PROTEIN SORTING-ASSOCIATED PROTEIN VPS13"/>
    <property type="match status" value="1"/>
</dbReference>
<sequence length="778" mass="87818">MKIIKITIGFYSNRINASHFGPKKHGNVIVRVTNTKEITPPFTLNVVHSTLLALGNKYGGLFVECRISGSETLLTISPYKKGYAPVRLINHSHNHMIEYTETGQDNKQFLAPGETCFFTWTNPNGPRKLLWSVSGFVEEHTNSLESDGQGVIELVKGSYLEWVSFLDGMQRILLFSQDTGLCYQLARNLSEMERINQEIDVSIQGIGISLVHNDDVRSGFVNKELLYASISASDLVWEFRKSVYMRESSIGHFVNHTRCIGTDLKVNYQEEKIYSPIEGRLRRQFQRGLWFQIRLSAHQRQFHAKINRVQIDNQLRECLFPVIFAPVPLPKSVMSEIFEEENLEVKEFLDEDLKLAMKGLKDFATLTVTQGHKDFYDYLHLSPLKVHVSFSLTSYNSTGVPRSNFISLILQSFGVTITDTDDIIFRLAYFERRHTFFSSEDLLGQMIRHYKSQAIKQIYVLIFGLDVIGNPLGLVVGVTRSVEDLFYEPFQGAVEGPSEFAEGLGIGIRSVFSGVVGGAAGTVSKITGALGKGLASLTFDEKFQNKRRDAIKKKEDDKTLGLQWLEVPIEGAIEDGVVGFFKGAAKGSIGIVARPVGGVIDFTSGAFDSVKRATEVSQETGRIRPARFLHPDGVVRYYDLKSAQWTKVLNDLNKGHYAKTDYYVIYEDNPYEKEQGYLVTNKRVFCIAYKAVMGSWTIYWEFLHRDLLGPPSGGLEEGNRWYLLLKPKEEAAGRSGILSIFSSADKGKKMYIRSRDSARYIARVIEDLRVTSANELME</sequence>
<dbReference type="OrthoDB" id="6373482at2759"/>
<feature type="domain" description="Intermembrane lipid transfer protein VPS13-like C-terminal" evidence="2">
    <location>
        <begin position="623"/>
        <end position="710"/>
    </location>
</feature>
<dbReference type="AlphaFoldDB" id="A0A7R8CFT8"/>
<dbReference type="GO" id="GO:0006623">
    <property type="term" value="P:protein targeting to vacuole"/>
    <property type="evidence" value="ECO:0007669"/>
    <property type="project" value="TreeGrafter"/>
</dbReference>
<dbReference type="GO" id="GO:0045053">
    <property type="term" value="P:protein retention in Golgi apparatus"/>
    <property type="evidence" value="ECO:0007669"/>
    <property type="project" value="TreeGrafter"/>
</dbReference>
<comment type="similarity">
    <text evidence="1">Belongs to the VPS13 family.</text>
</comment>